<proteinExistence type="inferred from homology"/>
<dbReference type="PANTHER" id="PTHR24056">
    <property type="entry name" value="CELL DIVISION PROTEIN KINASE"/>
    <property type="match status" value="1"/>
</dbReference>
<evidence type="ECO:0000256" key="1">
    <source>
        <dbReference type="ARBA" id="ARBA00006485"/>
    </source>
</evidence>
<dbReference type="InterPro" id="IPR008271">
    <property type="entry name" value="Ser/Thr_kinase_AS"/>
</dbReference>
<comment type="similarity">
    <text evidence="1">Belongs to the protein kinase superfamily. CMGC Ser/Thr protein kinase family. CDC2/CDKX subfamily.</text>
</comment>
<dbReference type="PANTHER" id="PTHR24056:SF171">
    <property type="entry name" value="CYCLIN-DEPENDENT KINASE 20"/>
    <property type="match status" value="1"/>
</dbReference>
<evidence type="ECO:0000259" key="12">
    <source>
        <dbReference type="PROSITE" id="PS50011"/>
    </source>
</evidence>
<dbReference type="InterPro" id="IPR011009">
    <property type="entry name" value="Kinase-like_dom_sf"/>
</dbReference>
<feature type="region of interest" description="Disordered" evidence="11">
    <location>
        <begin position="451"/>
        <end position="489"/>
    </location>
</feature>
<feature type="region of interest" description="Disordered" evidence="11">
    <location>
        <begin position="200"/>
        <end position="239"/>
    </location>
</feature>
<evidence type="ECO:0000256" key="8">
    <source>
        <dbReference type="ARBA" id="ARBA00048367"/>
    </source>
</evidence>
<dbReference type="GO" id="GO:0005634">
    <property type="term" value="C:nucleus"/>
    <property type="evidence" value="ECO:0007669"/>
    <property type="project" value="TreeGrafter"/>
</dbReference>
<organism evidence="13 14">
    <name type="scientific">Iris pallida</name>
    <name type="common">Sweet iris</name>
    <dbReference type="NCBI Taxonomy" id="29817"/>
    <lineage>
        <taxon>Eukaryota</taxon>
        <taxon>Viridiplantae</taxon>
        <taxon>Streptophyta</taxon>
        <taxon>Embryophyta</taxon>
        <taxon>Tracheophyta</taxon>
        <taxon>Spermatophyta</taxon>
        <taxon>Magnoliopsida</taxon>
        <taxon>Liliopsida</taxon>
        <taxon>Asparagales</taxon>
        <taxon>Iridaceae</taxon>
        <taxon>Iridoideae</taxon>
        <taxon>Irideae</taxon>
        <taxon>Iris</taxon>
    </lineage>
</organism>
<keyword evidence="5 13" id="KW-0418">Kinase</keyword>
<sequence length="502" mass="55621">MDPAPVPAPAPAPKTRSWSIYGRAEITDRYEVLDRVGSGTYSDVYRARRRSDGLPVALKEIHDYQSSFREIEALQSLRHAPNVVALVEYFWSDDEDAVLVLEFMETDVASVVREGRRKDGGIGVGEVKAWMLQILKGVEDCHRSSVVHRDLKPSNLLVSADGVVKIADFGQARILQDTRYLSMDNSPPDQVSENEAWMPQQPTDVHKTSKSYQEGQDLAESSKSFQHGPDLPQNQNDQEPKVINEEAYLQEVGVLKAKYPDYGTDREISLQDGEASCLATCSTGDIEEDPFIGSTYSYDAAGGGENDESGALTSCVGTRWYRAPELLYGATNYGQEVDLWSLGCIFAELLGLKPLFSGTSDLDQLAKIITVLGDMNEETWRGCSKLPDYSKISFNKVDNPVGVEACLPNRSPAEVNLVRKLLCYDPMNRATAKELLNDRYFGEEPLPVPVNELTVPSRTDGHDESSEEEWGGHRGMGSDSDSEEFGRMDVVTTEKGFSLKFS</sequence>
<evidence type="ECO:0000313" key="14">
    <source>
        <dbReference type="Proteomes" id="UP001140949"/>
    </source>
</evidence>
<reference evidence="13" key="1">
    <citation type="journal article" date="2023" name="GigaByte">
        <title>Genome assembly of the bearded iris, Iris pallida Lam.</title>
        <authorList>
            <person name="Bruccoleri R.E."/>
            <person name="Oakeley E.J."/>
            <person name="Faust A.M.E."/>
            <person name="Altorfer M."/>
            <person name="Dessus-Babus S."/>
            <person name="Burckhardt D."/>
            <person name="Oertli M."/>
            <person name="Naumann U."/>
            <person name="Petersen F."/>
            <person name="Wong J."/>
        </authorList>
    </citation>
    <scope>NUCLEOTIDE SEQUENCE</scope>
    <source>
        <strain evidence="13">GSM-AAB239-AS_SAM_17_03QT</strain>
    </source>
</reference>
<dbReference type="Proteomes" id="UP001140949">
    <property type="component" value="Unassembled WGS sequence"/>
</dbReference>
<dbReference type="PROSITE" id="PS00108">
    <property type="entry name" value="PROTEIN_KINASE_ST"/>
    <property type="match status" value="1"/>
</dbReference>
<keyword evidence="2" id="KW-0723">Serine/threonine-protein kinase</keyword>
<dbReference type="GO" id="GO:0004693">
    <property type="term" value="F:cyclin-dependent protein serine/threonine kinase activity"/>
    <property type="evidence" value="ECO:0007669"/>
    <property type="project" value="UniProtKB-EC"/>
</dbReference>
<evidence type="ECO:0000256" key="7">
    <source>
        <dbReference type="ARBA" id="ARBA00047811"/>
    </source>
</evidence>
<evidence type="ECO:0000256" key="6">
    <source>
        <dbReference type="ARBA" id="ARBA00022840"/>
    </source>
</evidence>
<dbReference type="Gene3D" id="1.10.510.10">
    <property type="entry name" value="Transferase(Phosphotransferase) domain 1"/>
    <property type="match status" value="2"/>
</dbReference>
<accession>A0AAX6DZP8</accession>
<feature type="domain" description="Protein kinase" evidence="12">
    <location>
        <begin position="30"/>
        <end position="441"/>
    </location>
</feature>
<evidence type="ECO:0000256" key="10">
    <source>
        <dbReference type="PROSITE-ProRule" id="PRU10141"/>
    </source>
</evidence>
<dbReference type="Pfam" id="PF00069">
    <property type="entry name" value="Pkinase"/>
    <property type="match status" value="2"/>
</dbReference>
<dbReference type="FunFam" id="3.30.200.20:FF:000664">
    <property type="entry name" value="Cyclin-dependent kinase F-1"/>
    <property type="match status" value="1"/>
</dbReference>
<dbReference type="SMART" id="SM00220">
    <property type="entry name" value="S_TKc"/>
    <property type="match status" value="1"/>
</dbReference>
<keyword evidence="4 10" id="KW-0547">Nucleotide-binding</keyword>
<keyword evidence="14" id="KW-1185">Reference proteome</keyword>
<keyword evidence="3" id="KW-0808">Transferase</keyword>
<keyword evidence="6 10" id="KW-0067">ATP-binding</keyword>
<dbReference type="EMBL" id="JANAVB010041017">
    <property type="protein sequence ID" value="KAJ6797135.1"/>
    <property type="molecule type" value="Genomic_DNA"/>
</dbReference>
<dbReference type="GO" id="GO:0005524">
    <property type="term" value="F:ATP binding"/>
    <property type="evidence" value="ECO:0007669"/>
    <property type="project" value="UniProtKB-UniRule"/>
</dbReference>
<dbReference type="InterPro" id="IPR050108">
    <property type="entry name" value="CDK"/>
</dbReference>
<feature type="binding site" evidence="10">
    <location>
        <position position="59"/>
    </location>
    <ligand>
        <name>ATP</name>
        <dbReference type="ChEBI" id="CHEBI:30616"/>
    </ligand>
</feature>
<evidence type="ECO:0000256" key="2">
    <source>
        <dbReference type="ARBA" id="ARBA00022527"/>
    </source>
</evidence>
<comment type="catalytic activity">
    <reaction evidence="8">
        <text>L-seryl-[protein] + ATP = O-phospho-L-seryl-[protein] + ADP + H(+)</text>
        <dbReference type="Rhea" id="RHEA:17989"/>
        <dbReference type="Rhea" id="RHEA-COMP:9863"/>
        <dbReference type="Rhea" id="RHEA-COMP:11604"/>
        <dbReference type="ChEBI" id="CHEBI:15378"/>
        <dbReference type="ChEBI" id="CHEBI:29999"/>
        <dbReference type="ChEBI" id="CHEBI:30616"/>
        <dbReference type="ChEBI" id="CHEBI:83421"/>
        <dbReference type="ChEBI" id="CHEBI:456216"/>
        <dbReference type="EC" id="2.7.11.22"/>
    </reaction>
</comment>
<reference evidence="13" key="2">
    <citation type="submission" date="2023-04" db="EMBL/GenBank/DDBJ databases">
        <authorList>
            <person name="Bruccoleri R.E."/>
            <person name="Oakeley E.J."/>
            <person name="Faust A.-M."/>
            <person name="Dessus-Babus S."/>
            <person name="Altorfer M."/>
            <person name="Burckhardt D."/>
            <person name="Oertli M."/>
            <person name="Naumann U."/>
            <person name="Petersen F."/>
            <person name="Wong J."/>
        </authorList>
    </citation>
    <scope>NUCLEOTIDE SEQUENCE</scope>
    <source>
        <strain evidence="13">GSM-AAB239-AS_SAM_17_03QT</strain>
        <tissue evidence="13">Leaf</tissue>
    </source>
</reference>
<comment type="catalytic activity">
    <reaction evidence="7">
        <text>L-threonyl-[protein] + ATP = O-phospho-L-threonyl-[protein] + ADP + H(+)</text>
        <dbReference type="Rhea" id="RHEA:46608"/>
        <dbReference type="Rhea" id="RHEA-COMP:11060"/>
        <dbReference type="Rhea" id="RHEA-COMP:11605"/>
        <dbReference type="ChEBI" id="CHEBI:15378"/>
        <dbReference type="ChEBI" id="CHEBI:30013"/>
        <dbReference type="ChEBI" id="CHEBI:30616"/>
        <dbReference type="ChEBI" id="CHEBI:61977"/>
        <dbReference type="ChEBI" id="CHEBI:456216"/>
        <dbReference type="EC" id="2.7.11.22"/>
    </reaction>
</comment>
<dbReference type="PROSITE" id="PS50011">
    <property type="entry name" value="PROTEIN_KINASE_DOM"/>
    <property type="match status" value="1"/>
</dbReference>
<dbReference type="Gene3D" id="3.30.200.20">
    <property type="entry name" value="Phosphorylase Kinase, domain 1"/>
    <property type="match status" value="1"/>
</dbReference>
<comment type="catalytic activity">
    <reaction evidence="9">
        <text>[DNA-directed RNA polymerase] + ATP = phospho-[DNA-directed RNA polymerase] + ADP + H(+)</text>
        <dbReference type="Rhea" id="RHEA:10216"/>
        <dbReference type="Rhea" id="RHEA-COMP:11321"/>
        <dbReference type="Rhea" id="RHEA-COMP:11322"/>
        <dbReference type="ChEBI" id="CHEBI:15378"/>
        <dbReference type="ChEBI" id="CHEBI:30616"/>
        <dbReference type="ChEBI" id="CHEBI:43176"/>
        <dbReference type="ChEBI" id="CHEBI:68546"/>
        <dbReference type="ChEBI" id="CHEBI:456216"/>
        <dbReference type="EC" id="2.7.11.23"/>
    </reaction>
</comment>
<dbReference type="GO" id="GO:0008353">
    <property type="term" value="F:RNA polymerase II CTD heptapeptide repeat kinase activity"/>
    <property type="evidence" value="ECO:0007669"/>
    <property type="project" value="UniProtKB-EC"/>
</dbReference>
<evidence type="ECO:0000256" key="9">
    <source>
        <dbReference type="ARBA" id="ARBA00049280"/>
    </source>
</evidence>
<name>A0AAX6DZP8_IRIPA</name>
<evidence type="ECO:0000256" key="4">
    <source>
        <dbReference type="ARBA" id="ARBA00022741"/>
    </source>
</evidence>
<evidence type="ECO:0000256" key="11">
    <source>
        <dbReference type="SAM" id="MobiDB-lite"/>
    </source>
</evidence>
<protein>
    <submittedName>
        <fullName evidence="13">Cyclin-dependent kinase F-1</fullName>
    </submittedName>
</protein>
<gene>
    <name evidence="13" type="ORF">M6B38_110225</name>
</gene>
<dbReference type="InterPro" id="IPR000719">
    <property type="entry name" value="Prot_kinase_dom"/>
</dbReference>
<feature type="compositionally biased region" description="Polar residues" evidence="11">
    <location>
        <begin position="210"/>
        <end position="225"/>
    </location>
</feature>
<comment type="caution">
    <text evidence="13">The sequence shown here is derived from an EMBL/GenBank/DDBJ whole genome shotgun (WGS) entry which is preliminary data.</text>
</comment>
<dbReference type="PROSITE" id="PS00107">
    <property type="entry name" value="PROTEIN_KINASE_ATP"/>
    <property type="match status" value="1"/>
</dbReference>
<evidence type="ECO:0000256" key="3">
    <source>
        <dbReference type="ARBA" id="ARBA00022679"/>
    </source>
</evidence>
<dbReference type="AlphaFoldDB" id="A0AAX6DZP8"/>
<dbReference type="SUPFAM" id="SSF56112">
    <property type="entry name" value="Protein kinase-like (PK-like)"/>
    <property type="match status" value="1"/>
</dbReference>
<dbReference type="InterPro" id="IPR017441">
    <property type="entry name" value="Protein_kinase_ATP_BS"/>
</dbReference>
<evidence type="ECO:0000256" key="5">
    <source>
        <dbReference type="ARBA" id="ARBA00022777"/>
    </source>
</evidence>
<evidence type="ECO:0000313" key="13">
    <source>
        <dbReference type="EMBL" id="KAJ6797135.1"/>
    </source>
</evidence>